<evidence type="ECO:0000313" key="1">
    <source>
        <dbReference type="EMBL" id="SIT59867.1"/>
    </source>
</evidence>
<keyword evidence="2" id="KW-1185">Reference proteome</keyword>
<dbReference type="Pfam" id="PF15586">
    <property type="entry name" value="Imm8"/>
    <property type="match status" value="1"/>
</dbReference>
<dbReference type="AlphaFoldDB" id="A0A1R3VIY3"/>
<reference evidence="2" key="1">
    <citation type="submission" date="2017-01" db="EMBL/GenBank/DDBJ databases">
        <authorList>
            <person name="Brunel B."/>
        </authorList>
    </citation>
    <scope>NUCLEOTIDE SEQUENCE [LARGE SCALE GENOMIC DNA]</scope>
</reference>
<dbReference type="RefSeq" id="WP_077383925.1">
    <property type="nucleotide sequence ID" value="NZ_FTPD01000082.1"/>
</dbReference>
<dbReference type="Proteomes" id="UP000188388">
    <property type="component" value="Unassembled WGS sequence"/>
</dbReference>
<accession>A0A1R3VIY3</accession>
<evidence type="ECO:0008006" key="3">
    <source>
        <dbReference type="Google" id="ProtNLM"/>
    </source>
</evidence>
<sequence length="120" mass="13682">MRAQYKGHRILDTDAGAFALDTWNPRDPTDFSVTIDFYAGPEGDNRADAFTATVCSPNWFLRSQGGKVFAAESVIFMPRFDYVELEKFLRDRCAATEGETWQAIGAQLTRLGRWECDYRL</sequence>
<name>A0A1R3VIY3_9HYPH</name>
<organism evidence="1 2">
    <name type="scientific">Mesorhizobium prunaredense</name>
    <dbReference type="NCBI Taxonomy" id="1631249"/>
    <lineage>
        <taxon>Bacteria</taxon>
        <taxon>Pseudomonadati</taxon>
        <taxon>Pseudomonadota</taxon>
        <taxon>Alphaproteobacteria</taxon>
        <taxon>Hyphomicrobiales</taxon>
        <taxon>Phyllobacteriaceae</taxon>
        <taxon>Mesorhizobium</taxon>
    </lineage>
</organism>
<protein>
    <recommendedName>
        <fullName evidence="3">Immunity protein 8 of polymorphic toxin system</fullName>
    </recommendedName>
</protein>
<evidence type="ECO:0000313" key="2">
    <source>
        <dbReference type="Proteomes" id="UP000188388"/>
    </source>
</evidence>
<dbReference type="EMBL" id="FTPD01000082">
    <property type="protein sequence ID" value="SIT59867.1"/>
    <property type="molecule type" value="Genomic_DNA"/>
</dbReference>
<gene>
    <name evidence="1" type="ORF">BQ8794_90032</name>
</gene>
<dbReference type="STRING" id="1631249.BQ8794_90032"/>
<dbReference type="InterPro" id="IPR028964">
    <property type="entry name" value="Imm8"/>
</dbReference>
<proteinExistence type="predicted"/>